<proteinExistence type="predicted"/>
<gene>
    <name evidence="8" type="ORF">JF290_18000</name>
</gene>
<dbReference type="GO" id="GO:0030572">
    <property type="term" value="F:phosphatidyltransferase activity"/>
    <property type="evidence" value="ECO:0007669"/>
    <property type="project" value="UniProtKB-ARBA"/>
</dbReference>
<organism evidence="8 9">
    <name type="scientific">Sedimentitalea arenosa</name>
    <dbReference type="NCBI Taxonomy" id="2798803"/>
    <lineage>
        <taxon>Bacteria</taxon>
        <taxon>Pseudomonadati</taxon>
        <taxon>Pseudomonadota</taxon>
        <taxon>Alphaproteobacteria</taxon>
        <taxon>Rhodobacterales</taxon>
        <taxon>Paracoccaceae</taxon>
        <taxon>Sedimentitalea</taxon>
    </lineage>
</organism>
<evidence type="ECO:0000313" key="9">
    <source>
        <dbReference type="Proteomes" id="UP000619079"/>
    </source>
</evidence>
<accession>A0A8J7JFI0</accession>
<dbReference type="GO" id="GO:0032049">
    <property type="term" value="P:cardiolipin biosynthetic process"/>
    <property type="evidence" value="ECO:0007669"/>
    <property type="project" value="UniProtKB-ARBA"/>
</dbReference>
<dbReference type="Pfam" id="PF13091">
    <property type="entry name" value="PLDc_2"/>
    <property type="match status" value="2"/>
</dbReference>
<dbReference type="CDD" id="cd09113">
    <property type="entry name" value="PLDc_ymdC_like_2"/>
    <property type="match status" value="1"/>
</dbReference>
<dbReference type="Proteomes" id="UP000619079">
    <property type="component" value="Unassembled WGS sequence"/>
</dbReference>
<dbReference type="PROSITE" id="PS51257">
    <property type="entry name" value="PROKAR_LIPOPROTEIN"/>
    <property type="match status" value="1"/>
</dbReference>
<evidence type="ECO:0000256" key="1">
    <source>
        <dbReference type="ARBA" id="ARBA00003145"/>
    </source>
</evidence>
<feature type="domain" description="PLD phosphodiesterase" evidence="7">
    <location>
        <begin position="399"/>
        <end position="426"/>
    </location>
</feature>
<dbReference type="SMART" id="SM00155">
    <property type="entry name" value="PLDc"/>
    <property type="match status" value="2"/>
</dbReference>
<dbReference type="InterPro" id="IPR025202">
    <property type="entry name" value="PLD-like_dom"/>
</dbReference>
<feature type="signal peptide" evidence="6">
    <location>
        <begin position="1"/>
        <end position="16"/>
    </location>
</feature>
<evidence type="ECO:0000313" key="8">
    <source>
        <dbReference type="EMBL" id="MBJ6373424.1"/>
    </source>
</evidence>
<evidence type="ECO:0000256" key="2">
    <source>
        <dbReference type="ARBA" id="ARBA00004613"/>
    </source>
</evidence>
<dbReference type="EMBL" id="JAELVR010000013">
    <property type="protein sequence ID" value="MBJ6373424.1"/>
    <property type="molecule type" value="Genomic_DNA"/>
</dbReference>
<dbReference type="Gene3D" id="3.30.870.10">
    <property type="entry name" value="Endonuclease Chain A"/>
    <property type="match status" value="2"/>
</dbReference>
<evidence type="ECO:0000256" key="6">
    <source>
        <dbReference type="SAM" id="SignalP"/>
    </source>
</evidence>
<dbReference type="AlphaFoldDB" id="A0A8J7JFI0"/>
<reference evidence="8" key="1">
    <citation type="submission" date="2020-12" db="EMBL/GenBank/DDBJ databases">
        <title>Sedimentitalea sp. nov., isolated from sand in Incheon.</title>
        <authorList>
            <person name="Kim W."/>
        </authorList>
    </citation>
    <scope>NUCLEOTIDE SEQUENCE</scope>
    <source>
        <strain evidence="8">CAU 1593</strain>
    </source>
</reference>
<comment type="function">
    <text evidence="1">Could be a virulence factor.</text>
</comment>
<evidence type="ECO:0000256" key="3">
    <source>
        <dbReference type="ARBA" id="ARBA00018392"/>
    </source>
</evidence>
<comment type="caution">
    <text evidence="8">The sequence shown here is derived from an EMBL/GenBank/DDBJ whole genome shotgun (WGS) entry which is preliminary data.</text>
</comment>
<sequence length="508" mass="55804">MLRVIPSLGLMLVVLAACSSALPEYPRSQSFAPVPPANTRLAADVRGLGNPGDGRSGVNLIANGEYALAARLLLAARADVTLDAQYYLLHDDPTGHIFASSLLNAADRGVRVRLLLDDMDTSGYDAMTAALDSHENIEIRLFNPFRRDQSLFVAGLTDFKRINRRMHNKSLTADNTISIVGGRNIGAEYFLAKEEMNYADLDIMVAGPVVKEVSDNFDDYWNSAFAVPARAVIGEPEQFGLQDARVRLNALVAEAQQTPYAAALRRSAEAHFKRSALKLDWVPAKLYSDPPTKAAGAANGVPILASKLVPYFQNAEESVNVVSAYFVPRRSGVKWLSELEGRGVDVTVTTNSLASNDVAPVYAHYALQRRPLLESGVELHELRPDAHRVHRRGVNWGESRSGLHTKAFTVDNRYLFVGSFNWDPRSVHINTEMGILVDSPLITKRAVDVLDGFLLENTYAVRLEDDRLTWRAQGDDGVTVVYRNEPTGSFWGHIKAGLLAILPIGSQL</sequence>
<evidence type="ECO:0000256" key="5">
    <source>
        <dbReference type="ARBA" id="ARBA00029594"/>
    </source>
</evidence>
<dbReference type="GO" id="GO:0005576">
    <property type="term" value="C:extracellular region"/>
    <property type="evidence" value="ECO:0007669"/>
    <property type="project" value="UniProtKB-SubCell"/>
</dbReference>
<name>A0A8J7JFI0_9RHOB</name>
<keyword evidence="6" id="KW-0732">Signal</keyword>
<comment type="subcellular location">
    <subcellularLocation>
        <location evidence="2">Secreted</location>
    </subcellularLocation>
</comment>
<evidence type="ECO:0000256" key="4">
    <source>
        <dbReference type="ARBA" id="ARBA00022525"/>
    </source>
</evidence>
<dbReference type="CDD" id="cd09111">
    <property type="entry name" value="PLDc_ymdC_like_1"/>
    <property type="match status" value="1"/>
</dbReference>
<dbReference type="PROSITE" id="PS50035">
    <property type="entry name" value="PLD"/>
    <property type="match status" value="2"/>
</dbReference>
<dbReference type="SUPFAM" id="SSF56024">
    <property type="entry name" value="Phospholipase D/nuclease"/>
    <property type="match status" value="2"/>
</dbReference>
<dbReference type="InterPro" id="IPR001736">
    <property type="entry name" value="PLipase_D/transphosphatidylase"/>
</dbReference>
<feature type="domain" description="PLD phosphodiesterase" evidence="7">
    <location>
        <begin position="162"/>
        <end position="189"/>
    </location>
</feature>
<feature type="chain" id="PRO_5035228114" description="Phospholipase D" evidence="6">
    <location>
        <begin position="17"/>
        <end position="508"/>
    </location>
</feature>
<evidence type="ECO:0000259" key="7">
    <source>
        <dbReference type="PROSITE" id="PS50035"/>
    </source>
</evidence>
<dbReference type="RefSeq" id="WP_199026296.1">
    <property type="nucleotide sequence ID" value="NZ_JAELVR010000013.1"/>
</dbReference>
<dbReference type="PANTHER" id="PTHR21248">
    <property type="entry name" value="CARDIOLIPIN SYNTHASE"/>
    <property type="match status" value="1"/>
</dbReference>
<keyword evidence="4" id="KW-0964">Secreted</keyword>
<keyword evidence="9" id="KW-1185">Reference proteome</keyword>
<protein>
    <recommendedName>
        <fullName evidence="3">Phospholipase D</fullName>
    </recommendedName>
    <alternativeName>
        <fullName evidence="5">Choline phosphatase</fullName>
    </alternativeName>
</protein>
<dbReference type="PANTHER" id="PTHR21248:SF12">
    <property type="entry name" value="CARDIOLIPIN SYNTHASE C"/>
    <property type="match status" value="1"/>
</dbReference>